<organism evidence="2 3">
    <name type="scientific">Edaphosphingomonas laterariae</name>
    <dbReference type="NCBI Taxonomy" id="861865"/>
    <lineage>
        <taxon>Bacteria</taxon>
        <taxon>Pseudomonadati</taxon>
        <taxon>Pseudomonadota</taxon>
        <taxon>Alphaproteobacteria</taxon>
        <taxon>Sphingomonadales</taxon>
        <taxon>Rhizorhabdaceae</taxon>
        <taxon>Edaphosphingomonas</taxon>
    </lineage>
</organism>
<name>A0A239BE59_9SPHN</name>
<feature type="domain" description="DUF1214" evidence="1">
    <location>
        <begin position="128"/>
        <end position="207"/>
    </location>
</feature>
<protein>
    <recommendedName>
        <fullName evidence="1">DUF1214 domain-containing protein</fullName>
    </recommendedName>
</protein>
<dbReference type="Proteomes" id="UP000198281">
    <property type="component" value="Unassembled WGS sequence"/>
</dbReference>
<sequence>MEGEPGVSFDLSRRNVFAGGGLAALAGLVGINAAVASTASGGDDALLAEFDAVLQKTGEAAKLAFARSTARRPLDRATGLLHILNNLALGLAFHIHDGDPQHPELFRYMGPDRKQGGDNQDALYLGFAVDAAHTYRLYGNRGSAKYLSITTVEHGPTPWGGAMGAALYGRDLKTDANGDFEIILSATPHAGNWIKLSPRDFRITIRQFFADWENERPMRARVELVGEAPPPPVMSAERIMSGLRATGEWIESTILFWQQAMDMFRRTPNQFVSWRKLTGDKVNATPGGDPACAYWNVPAGQALIMRTRPPQCEFWNIEFNNPWWETMDYRNRLSGTNMHHAVLEEDGELIVVIAHEDPGVPNWLDTSGFVEGMVGRRWIFADSLPEIECRLVPHSALLDHLPKGVKRMTPAERRTQMSALRNGIYNRFNWM</sequence>
<dbReference type="RefSeq" id="WP_179220654.1">
    <property type="nucleotide sequence ID" value="NZ_FZOS01000001.1"/>
</dbReference>
<evidence type="ECO:0000313" key="3">
    <source>
        <dbReference type="Proteomes" id="UP000198281"/>
    </source>
</evidence>
<accession>A0A239BE59</accession>
<proteinExistence type="predicted"/>
<feature type="domain" description="DUF1214" evidence="1">
    <location>
        <begin position="307"/>
        <end position="367"/>
    </location>
</feature>
<dbReference type="EMBL" id="FZOS01000001">
    <property type="protein sequence ID" value="SNS06307.1"/>
    <property type="molecule type" value="Genomic_DNA"/>
</dbReference>
<dbReference type="Pfam" id="PF06742">
    <property type="entry name" value="DUF1214"/>
    <property type="match status" value="2"/>
</dbReference>
<dbReference type="AlphaFoldDB" id="A0A239BE59"/>
<evidence type="ECO:0000259" key="1">
    <source>
        <dbReference type="Pfam" id="PF06742"/>
    </source>
</evidence>
<keyword evidence="3" id="KW-1185">Reference proteome</keyword>
<evidence type="ECO:0000313" key="2">
    <source>
        <dbReference type="EMBL" id="SNS06307.1"/>
    </source>
</evidence>
<reference evidence="3" key="1">
    <citation type="submission" date="2017-06" db="EMBL/GenBank/DDBJ databases">
        <authorList>
            <person name="Varghese N."/>
            <person name="Submissions S."/>
        </authorList>
    </citation>
    <scope>NUCLEOTIDE SEQUENCE [LARGE SCALE GENOMIC DNA]</scope>
    <source>
        <strain evidence="3">LNB2</strain>
    </source>
</reference>
<gene>
    <name evidence="2" type="ORF">SAMN06295912_101107</name>
</gene>
<dbReference type="InterPro" id="IPR010621">
    <property type="entry name" value="DUF1214"/>
</dbReference>